<organism evidence="2 3">
    <name type="scientific">Cohnella zeiphila</name>
    <dbReference type="NCBI Taxonomy" id="2761120"/>
    <lineage>
        <taxon>Bacteria</taxon>
        <taxon>Bacillati</taxon>
        <taxon>Bacillota</taxon>
        <taxon>Bacilli</taxon>
        <taxon>Bacillales</taxon>
        <taxon>Paenibacillaceae</taxon>
        <taxon>Cohnella</taxon>
    </lineage>
</organism>
<sequence>MDTKIGESTWPAVLTDPSERRSAKPRTTGLTMVIDKGMGPAAFADLLTLAGDYIDLVKFGFGTAPLHPLPLLREKIAAARRYGIATFPGGTLLEAAIRHRAEKGFFDMAQEIGFDAVEVSDGTIDLDRGTRDRLIRQAGRLGLRVFTEYGKKTPGSRIDADDLCRTVEEDCGCGAEMVTVEARESGVGVGLYDENGNCREEELDELLRLLPDPSRVLWEAPHKNQQVALLMRAGADVNLGNVPPSEAMALETMRRGLRSDTFALHRCVIDYEI</sequence>
<dbReference type="PANTHER" id="PTHR48413:SF1">
    <property type="entry name" value="PROTEIN HEAT-STRESS-ASSOCIATED 32"/>
    <property type="match status" value="1"/>
</dbReference>
<comment type="similarity">
    <text evidence="1">Belongs to the phosphosulfolactate synthase family.</text>
</comment>
<protein>
    <submittedName>
        <fullName evidence="2">Phosphosulfolactate synthase</fullName>
    </submittedName>
</protein>
<proteinExistence type="inferred from homology"/>
<gene>
    <name evidence="2" type="ORF">H7C18_06430</name>
</gene>
<dbReference type="AlphaFoldDB" id="A0A7X0SID5"/>
<dbReference type="EMBL" id="JACJVO010000007">
    <property type="protein sequence ID" value="MBB6730535.1"/>
    <property type="molecule type" value="Genomic_DNA"/>
</dbReference>
<dbReference type="RefSeq" id="WP_185128190.1">
    <property type="nucleotide sequence ID" value="NZ_JACJVO010000007.1"/>
</dbReference>
<name>A0A7X0SID5_9BACL</name>
<dbReference type="InterPro" id="IPR036112">
    <property type="entry name" value="ComA_synth_sf"/>
</dbReference>
<dbReference type="Gene3D" id="3.20.20.70">
    <property type="entry name" value="Aldolase class I"/>
    <property type="match status" value="1"/>
</dbReference>
<dbReference type="Proteomes" id="UP000564644">
    <property type="component" value="Unassembled WGS sequence"/>
</dbReference>
<dbReference type="InterPro" id="IPR013785">
    <property type="entry name" value="Aldolase_TIM"/>
</dbReference>
<keyword evidence="3" id="KW-1185">Reference proteome</keyword>
<comment type="caution">
    <text evidence="2">The sequence shown here is derived from an EMBL/GenBank/DDBJ whole genome shotgun (WGS) entry which is preliminary data.</text>
</comment>
<evidence type="ECO:0000313" key="2">
    <source>
        <dbReference type="EMBL" id="MBB6730535.1"/>
    </source>
</evidence>
<reference evidence="2 3" key="1">
    <citation type="submission" date="2020-08" db="EMBL/GenBank/DDBJ databases">
        <title>Cohnella phylogeny.</title>
        <authorList>
            <person name="Dunlap C."/>
        </authorList>
    </citation>
    <scope>NUCLEOTIDE SEQUENCE [LARGE SCALE GENOMIC DNA]</scope>
    <source>
        <strain evidence="2 3">CBP 2801</strain>
    </source>
</reference>
<dbReference type="InterPro" id="IPR003830">
    <property type="entry name" value="ComA_synth"/>
</dbReference>
<dbReference type="SUPFAM" id="SSF102110">
    <property type="entry name" value="(2r)-phospho-3-sulfolactate synthase ComA"/>
    <property type="match status" value="1"/>
</dbReference>
<evidence type="ECO:0000313" key="3">
    <source>
        <dbReference type="Proteomes" id="UP000564644"/>
    </source>
</evidence>
<accession>A0A7X0SID5</accession>
<dbReference type="Pfam" id="PF02679">
    <property type="entry name" value="ComA"/>
    <property type="match status" value="1"/>
</dbReference>
<dbReference type="PANTHER" id="PTHR48413">
    <property type="match status" value="1"/>
</dbReference>
<evidence type="ECO:0000256" key="1">
    <source>
        <dbReference type="ARBA" id="ARBA00010424"/>
    </source>
</evidence>